<name>A0ACB9SWT5_HOLOL</name>
<gene>
    <name evidence="1" type="ORF">MML48_6g00012887</name>
</gene>
<proteinExistence type="predicted"/>
<comment type="caution">
    <text evidence="1">The sequence shown here is derived from an EMBL/GenBank/DDBJ whole genome shotgun (WGS) entry which is preliminary data.</text>
</comment>
<sequence>MAPLRVLILTLVCCVLQGDFVLSRSSKCTKHTLSLLHVIFRHGNKTLEATYPTNPYKHIRYDPFGEGQLTNGGKLLGYRTGQYLRKKYNDFLGSYTPEVLGAYSSQTWRCKAYLQLIMASLFPPGETEKWDKDFFWQAHPVNGDCALSQKLFWSYVTCPNFAKSYRIYKESPAYAKIMSPYNDTITYLRDESGLWQNNTFVFGTPIYLHAAFTSQVEWGLELPAWAKSVWPETLSEIAALEWAQLFATEEGRTLGAGNIDEIKLNSEPKQFYISGHIISKIFKDTKLHINKDPSVNGKKIYLYVGHDTNMYGTLAWLGVLKPEMINFGAYVIFEIHSIHDEYYVKVLYQNKNVDSKLVTLQLPECGGCCPLNKFATLYASRLNPETVCG</sequence>
<dbReference type="EMBL" id="CM043020">
    <property type="protein sequence ID" value="KAI4458933.1"/>
    <property type="molecule type" value="Genomic_DNA"/>
</dbReference>
<dbReference type="Proteomes" id="UP001056778">
    <property type="component" value="Chromosome 6"/>
</dbReference>
<accession>A0ACB9SWT5</accession>
<organism evidence="1 2">
    <name type="scientific">Holotrichia oblita</name>
    <name type="common">Chafer beetle</name>
    <dbReference type="NCBI Taxonomy" id="644536"/>
    <lineage>
        <taxon>Eukaryota</taxon>
        <taxon>Metazoa</taxon>
        <taxon>Ecdysozoa</taxon>
        <taxon>Arthropoda</taxon>
        <taxon>Hexapoda</taxon>
        <taxon>Insecta</taxon>
        <taxon>Pterygota</taxon>
        <taxon>Neoptera</taxon>
        <taxon>Endopterygota</taxon>
        <taxon>Coleoptera</taxon>
        <taxon>Polyphaga</taxon>
        <taxon>Scarabaeiformia</taxon>
        <taxon>Scarabaeidae</taxon>
        <taxon>Melolonthinae</taxon>
        <taxon>Holotrichia</taxon>
    </lineage>
</organism>
<evidence type="ECO:0000313" key="1">
    <source>
        <dbReference type="EMBL" id="KAI4458933.1"/>
    </source>
</evidence>
<protein>
    <submittedName>
        <fullName evidence="1">Acid phosphatase-related</fullName>
    </submittedName>
</protein>
<evidence type="ECO:0000313" key="2">
    <source>
        <dbReference type="Proteomes" id="UP001056778"/>
    </source>
</evidence>
<keyword evidence="2" id="KW-1185">Reference proteome</keyword>
<reference evidence="1" key="1">
    <citation type="submission" date="2022-04" db="EMBL/GenBank/DDBJ databases">
        <title>Chromosome-scale genome assembly of Holotrichia oblita Faldermann.</title>
        <authorList>
            <person name="Rongchong L."/>
        </authorList>
    </citation>
    <scope>NUCLEOTIDE SEQUENCE</scope>
    <source>
        <strain evidence="1">81SQS9</strain>
    </source>
</reference>